<dbReference type="RefSeq" id="WP_188224726.1">
    <property type="nucleotide sequence ID" value="NZ_JACVXD010000016.1"/>
</dbReference>
<gene>
    <name evidence="1" type="ORF">ICJ85_15570</name>
</gene>
<evidence type="ECO:0000313" key="1">
    <source>
        <dbReference type="EMBL" id="MBD0825434.1"/>
    </source>
</evidence>
<keyword evidence="2" id="KW-1185">Reference proteome</keyword>
<dbReference type="AlphaFoldDB" id="A0A8J6U7S8"/>
<evidence type="ECO:0000313" key="2">
    <source>
        <dbReference type="Proteomes" id="UP000621516"/>
    </source>
</evidence>
<sequence>MKILRHILFVSALILGLSSCKNEQNEFVLENDFLSRTITVQDNHLKTVKIENKVNGKILNPTNDKEFSLRISKGTDKIEGDKMLTSKDFKVVSISESKNTKSQNVTVHLVNQENLLQLTVNYELRNDKNYIHKYLTIISENQITVERIDVEALDVKGAYQPYKLKEITTRVAAGWKPGLGQPLYDSETATFWGIEFPAATNMVVSNELHCGYLWGNTLKKGEEYASYKSVIGVSDEYQYIDEAFYEYIDDIRIRPLRLQIQYNSWFDFYTNVNKENFKTSVLKVNDELVNKRDVNPLKAYVIDDGWQDSRRPESDWSDKVWKINDKFSSNLVDTYRVVDSLDAMLGVWLSPASILGALPMVEKMGDQGLEKLGRSMSMTGPKYMQMLEDRILELEKGGVSYFKFDGLFGHLNIRDFELKGRGTPSMPQLGVENLVENDSVLSDHKYDELKTYYLVNGTERLMAIFKKMHKVNPDVFVAITNGAYLSPWWLQYIDVVWMINAGDAAEGGTRTDELVYRDGVYYEIWNEENTKFPMSSLFNHEPKKVKTGEDQSIFKDYLLMNISRGTGFIELYLKTDVLSDSDWDVVAEGLKWSEEVFPVFKNVKMHGGNPKKLDVYGYASWNENQGYISIHNPSNEKRTYIIKLDREIGLKREKGIYTLSSPIEGDTTDLKSLYSYGDSLQFELEPKEIRILNFNK</sequence>
<dbReference type="PROSITE" id="PS51257">
    <property type="entry name" value="PROKAR_LIPOPROTEIN"/>
    <property type="match status" value="1"/>
</dbReference>
<proteinExistence type="predicted"/>
<accession>A0A8J6U7S8</accession>
<dbReference type="Gene3D" id="3.20.20.70">
    <property type="entry name" value="Aldolase class I"/>
    <property type="match status" value="1"/>
</dbReference>
<protein>
    <submittedName>
        <fullName evidence="1">Uncharacterized protein</fullName>
    </submittedName>
</protein>
<name>A0A8J6U7S8_9FLAO</name>
<dbReference type="InterPro" id="IPR013785">
    <property type="entry name" value="Aldolase_TIM"/>
</dbReference>
<comment type="caution">
    <text evidence="1">The sequence shown here is derived from an EMBL/GenBank/DDBJ whole genome shotgun (WGS) entry which is preliminary data.</text>
</comment>
<organism evidence="1 2">
    <name type="scientific">Aestuariibaculum marinum</name>
    <dbReference type="NCBI Taxonomy" id="2683592"/>
    <lineage>
        <taxon>Bacteria</taxon>
        <taxon>Pseudomonadati</taxon>
        <taxon>Bacteroidota</taxon>
        <taxon>Flavobacteriia</taxon>
        <taxon>Flavobacteriales</taxon>
        <taxon>Flavobacteriaceae</taxon>
    </lineage>
</organism>
<dbReference type="SUPFAM" id="SSF51445">
    <property type="entry name" value="(Trans)glycosidases"/>
    <property type="match status" value="1"/>
</dbReference>
<reference evidence="1 2" key="1">
    <citation type="journal article" date="2018" name="J. Microbiol.">
        <title>Aestuariibaculum marinum sp. nov., a marine bacterium isolated from seawater in South Korea.</title>
        <authorList>
            <person name="Choi J."/>
            <person name="Lee D."/>
            <person name="Jang J.H."/>
            <person name="Cha S."/>
            <person name="Seo T."/>
        </authorList>
    </citation>
    <scope>NUCLEOTIDE SEQUENCE [LARGE SCALE GENOMIC DNA]</scope>
    <source>
        <strain evidence="1 2">IP7</strain>
    </source>
</reference>
<dbReference type="EMBL" id="JACVXD010000016">
    <property type="protein sequence ID" value="MBD0825434.1"/>
    <property type="molecule type" value="Genomic_DNA"/>
</dbReference>
<dbReference type="Proteomes" id="UP000621516">
    <property type="component" value="Unassembled WGS sequence"/>
</dbReference>
<dbReference type="InterPro" id="IPR017853">
    <property type="entry name" value="GH"/>
</dbReference>